<name>A0A2Z6IB36_9BURK</name>
<feature type="chain" id="PRO_5016343829" description="Rhodanese domain-containing protein" evidence="1">
    <location>
        <begin position="23"/>
        <end position="141"/>
    </location>
</feature>
<dbReference type="Pfam" id="PF00581">
    <property type="entry name" value="Rhodanese"/>
    <property type="match status" value="1"/>
</dbReference>
<feature type="domain" description="Rhodanese" evidence="2">
    <location>
        <begin position="54"/>
        <end position="141"/>
    </location>
</feature>
<dbReference type="PANTHER" id="PTHR44086:SF10">
    <property type="entry name" value="THIOSULFATE SULFURTRANSFERASE_RHODANESE-LIKE DOMAIN-CONTAINING PROTEIN 3"/>
    <property type="match status" value="1"/>
</dbReference>
<evidence type="ECO:0000313" key="4">
    <source>
        <dbReference type="Proteomes" id="UP000271003"/>
    </source>
</evidence>
<dbReference type="SMART" id="SM00450">
    <property type="entry name" value="RHOD"/>
    <property type="match status" value="1"/>
</dbReference>
<protein>
    <recommendedName>
        <fullName evidence="2">Rhodanese domain-containing protein</fullName>
    </recommendedName>
</protein>
<evidence type="ECO:0000313" key="3">
    <source>
        <dbReference type="EMBL" id="BBF23755.1"/>
    </source>
</evidence>
<keyword evidence="4" id="KW-1185">Reference proteome</keyword>
<gene>
    <name evidence="3" type="ORF">SUTMEG_16460</name>
</gene>
<dbReference type="InterPro" id="IPR001763">
    <property type="entry name" value="Rhodanese-like_dom"/>
</dbReference>
<proteinExistence type="predicted"/>
<dbReference type="AlphaFoldDB" id="A0A2Z6IB36"/>
<sequence>MNLRIAAAAFSAVAMLCSSVYAQEPVNPQPATPLTYENPAYQKITPDVAKKMMEEGGVVVIDVREPNEYAEGHVKGAVNVPLSTLKPGVKLEAAPDLNQKVLVQCKSGVRAEKASKILVESGYKHVYNFYGTSQWPFGLVK</sequence>
<accession>A0A2Z6IB36</accession>
<dbReference type="GO" id="GO:0004792">
    <property type="term" value="F:thiosulfate-cyanide sulfurtransferase activity"/>
    <property type="evidence" value="ECO:0007669"/>
    <property type="project" value="TreeGrafter"/>
</dbReference>
<dbReference type="SUPFAM" id="SSF52821">
    <property type="entry name" value="Rhodanese/Cell cycle control phosphatase"/>
    <property type="match status" value="1"/>
</dbReference>
<dbReference type="KEGG" id="sutt:SUTMEG_16460"/>
<feature type="signal peptide" evidence="1">
    <location>
        <begin position="1"/>
        <end position="22"/>
    </location>
</feature>
<dbReference type="RefSeq" id="WP_120177328.1">
    <property type="nucleotide sequence ID" value="NZ_AP018786.1"/>
</dbReference>
<organism evidence="3 4">
    <name type="scientific">Sutterella megalosphaeroides</name>
    <dbReference type="NCBI Taxonomy" id="2494234"/>
    <lineage>
        <taxon>Bacteria</taxon>
        <taxon>Pseudomonadati</taxon>
        <taxon>Pseudomonadota</taxon>
        <taxon>Betaproteobacteria</taxon>
        <taxon>Burkholderiales</taxon>
        <taxon>Sutterellaceae</taxon>
        <taxon>Sutterella</taxon>
    </lineage>
</organism>
<dbReference type="Proteomes" id="UP000271003">
    <property type="component" value="Chromosome"/>
</dbReference>
<dbReference type="Gene3D" id="3.40.250.10">
    <property type="entry name" value="Rhodanese-like domain"/>
    <property type="match status" value="1"/>
</dbReference>
<dbReference type="EMBL" id="AP018786">
    <property type="protein sequence ID" value="BBF23755.1"/>
    <property type="molecule type" value="Genomic_DNA"/>
</dbReference>
<reference evidence="3 4" key="1">
    <citation type="journal article" date="2018" name="Int. J. Syst. Evol. Microbiol.">
        <title>Mesosutterella multiformis gen. nov., sp. nov., a member of the family Sutterellaceae and Sutterella megalosphaeroides sp. nov., isolated from human faeces.</title>
        <authorList>
            <person name="Sakamoto M."/>
            <person name="Ikeyama N."/>
            <person name="Kunihiro T."/>
            <person name="Iino T."/>
            <person name="Yuki M."/>
            <person name="Ohkuma M."/>
        </authorList>
    </citation>
    <scope>NUCLEOTIDE SEQUENCE [LARGE SCALE GENOMIC DNA]</scope>
    <source>
        <strain evidence="3 4">6FBBBH3</strain>
    </source>
</reference>
<dbReference type="InterPro" id="IPR036873">
    <property type="entry name" value="Rhodanese-like_dom_sf"/>
</dbReference>
<keyword evidence="1" id="KW-0732">Signal</keyword>
<dbReference type="PANTHER" id="PTHR44086">
    <property type="entry name" value="THIOSULFATE SULFURTRANSFERASE RDL2, MITOCHONDRIAL-RELATED"/>
    <property type="match status" value="1"/>
</dbReference>
<dbReference type="CDD" id="cd00158">
    <property type="entry name" value="RHOD"/>
    <property type="match status" value="1"/>
</dbReference>
<dbReference type="PROSITE" id="PS50206">
    <property type="entry name" value="RHODANESE_3"/>
    <property type="match status" value="1"/>
</dbReference>
<evidence type="ECO:0000259" key="2">
    <source>
        <dbReference type="PROSITE" id="PS50206"/>
    </source>
</evidence>
<dbReference type="OrthoDB" id="9789585at2"/>
<evidence type="ECO:0000256" key="1">
    <source>
        <dbReference type="SAM" id="SignalP"/>
    </source>
</evidence>